<dbReference type="GO" id="GO:0097367">
    <property type="term" value="F:carbohydrate derivative binding"/>
    <property type="evidence" value="ECO:0007669"/>
    <property type="project" value="InterPro"/>
</dbReference>
<dbReference type="InterPro" id="IPR047640">
    <property type="entry name" value="RpiR-like"/>
</dbReference>
<dbReference type="Gene3D" id="3.40.50.10490">
    <property type="entry name" value="Glucose-6-phosphate isomerase like protein, domain 1"/>
    <property type="match status" value="1"/>
</dbReference>
<keyword evidence="3" id="KW-0804">Transcription</keyword>
<evidence type="ECO:0000313" key="6">
    <source>
        <dbReference type="EMBL" id="RNA67907.1"/>
    </source>
</evidence>
<dbReference type="PROSITE" id="PS51071">
    <property type="entry name" value="HTH_RPIR"/>
    <property type="match status" value="1"/>
</dbReference>
<feature type="domain" description="SIS" evidence="5">
    <location>
        <begin position="109"/>
        <end position="249"/>
    </location>
</feature>
<dbReference type="InterPro" id="IPR036388">
    <property type="entry name" value="WH-like_DNA-bd_sf"/>
</dbReference>
<dbReference type="EMBL" id="RHIB01000002">
    <property type="protein sequence ID" value="RNA67907.1"/>
    <property type="molecule type" value="Genomic_DNA"/>
</dbReference>
<dbReference type="GO" id="GO:1901135">
    <property type="term" value="P:carbohydrate derivative metabolic process"/>
    <property type="evidence" value="ECO:0007669"/>
    <property type="project" value="InterPro"/>
</dbReference>
<dbReference type="CDD" id="cd05013">
    <property type="entry name" value="SIS_RpiR"/>
    <property type="match status" value="1"/>
</dbReference>
<dbReference type="PANTHER" id="PTHR30514">
    <property type="entry name" value="GLUCOKINASE"/>
    <property type="match status" value="1"/>
</dbReference>
<protein>
    <submittedName>
        <fullName evidence="6">MurR/RpiR family transcriptional regulator</fullName>
    </submittedName>
</protein>
<dbReference type="InterPro" id="IPR000281">
    <property type="entry name" value="HTH_RpiR"/>
</dbReference>
<evidence type="ECO:0000259" key="5">
    <source>
        <dbReference type="PROSITE" id="PS51464"/>
    </source>
</evidence>
<dbReference type="RefSeq" id="WP_122899774.1">
    <property type="nucleotide sequence ID" value="NZ_RHIB01000002.1"/>
</dbReference>
<dbReference type="SUPFAM" id="SSF46689">
    <property type="entry name" value="Homeodomain-like"/>
    <property type="match status" value="1"/>
</dbReference>
<proteinExistence type="predicted"/>
<name>A0A3M7TRL5_9BACI</name>
<dbReference type="AlphaFoldDB" id="A0A3M7TRL5"/>
<keyword evidence="2" id="KW-0238">DNA-binding</keyword>
<dbReference type="InterPro" id="IPR046348">
    <property type="entry name" value="SIS_dom_sf"/>
</dbReference>
<dbReference type="GO" id="GO:0003700">
    <property type="term" value="F:DNA-binding transcription factor activity"/>
    <property type="evidence" value="ECO:0007669"/>
    <property type="project" value="InterPro"/>
</dbReference>
<reference evidence="6 7" key="1">
    <citation type="submission" date="2018-10" db="EMBL/GenBank/DDBJ databases">
        <title>Bacillus Keqinensis sp. nov., a moderately halophilic bacterium isolated from a saline-alkaline lake.</title>
        <authorList>
            <person name="Wang H."/>
        </authorList>
    </citation>
    <scope>NUCLEOTIDE SEQUENCE [LARGE SCALE GENOMIC DNA]</scope>
    <source>
        <strain evidence="6 7">KQ-3</strain>
    </source>
</reference>
<evidence type="ECO:0000256" key="3">
    <source>
        <dbReference type="ARBA" id="ARBA00023163"/>
    </source>
</evidence>
<evidence type="ECO:0000313" key="7">
    <source>
        <dbReference type="Proteomes" id="UP000278746"/>
    </source>
</evidence>
<dbReference type="Gene3D" id="1.10.10.10">
    <property type="entry name" value="Winged helix-like DNA-binding domain superfamily/Winged helix DNA-binding domain"/>
    <property type="match status" value="1"/>
</dbReference>
<dbReference type="Proteomes" id="UP000278746">
    <property type="component" value="Unassembled WGS sequence"/>
</dbReference>
<evidence type="ECO:0000256" key="2">
    <source>
        <dbReference type="ARBA" id="ARBA00023125"/>
    </source>
</evidence>
<keyword evidence="7" id="KW-1185">Reference proteome</keyword>
<organism evidence="6 7">
    <name type="scientific">Alteribacter keqinensis</name>
    <dbReference type="NCBI Taxonomy" id="2483800"/>
    <lineage>
        <taxon>Bacteria</taxon>
        <taxon>Bacillati</taxon>
        <taxon>Bacillota</taxon>
        <taxon>Bacilli</taxon>
        <taxon>Bacillales</taxon>
        <taxon>Bacillaceae</taxon>
        <taxon>Alteribacter</taxon>
    </lineage>
</organism>
<dbReference type="InterPro" id="IPR009057">
    <property type="entry name" value="Homeodomain-like_sf"/>
</dbReference>
<keyword evidence="1" id="KW-0805">Transcription regulation</keyword>
<evidence type="ECO:0000256" key="1">
    <source>
        <dbReference type="ARBA" id="ARBA00023015"/>
    </source>
</evidence>
<dbReference type="Pfam" id="PF01380">
    <property type="entry name" value="SIS"/>
    <property type="match status" value="1"/>
</dbReference>
<dbReference type="OrthoDB" id="6590756at2"/>
<dbReference type="Pfam" id="PF01418">
    <property type="entry name" value="HTH_6"/>
    <property type="match status" value="1"/>
</dbReference>
<evidence type="ECO:0000259" key="4">
    <source>
        <dbReference type="PROSITE" id="PS51071"/>
    </source>
</evidence>
<dbReference type="SUPFAM" id="SSF53697">
    <property type="entry name" value="SIS domain"/>
    <property type="match status" value="1"/>
</dbReference>
<comment type="caution">
    <text evidence="6">The sequence shown here is derived from an EMBL/GenBank/DDBJ whole genome shotgun (WGS) entry which is preliminary data.</text>
</comment>
<gene>
    <name evidence="6" type="ORF">EBO34_14495</name>
</gene>
<dbReference type="PROSITE" id="PS51464">
    <property type="entry name" value="SIS"/>
    <property type="match status" value="1"/>
</dbReference>
<accession>A0A3M7TRL5</accession>
<feature type="domain" description="HTH rpiR-type" evidence="4">
    <location>
        <begin position="2"/>
        <end position="78"/>
    </location>
</feature>
<sequence length="250" mass="28351">MGKITTHFANKVPALSYTEKHVLYFIDAHLPEAKGMALTTLAKEVNVSTTSVIRMCQKLGFDGFSEFKYALKELGEETRREVTDSSISRFHKDLESTLSNLDEKDINRICRRMKEADRVVIIAVGLSKMFGEYFSKLLMQVNKPSMYIYESHMIDLFSNKVTKGDYIIFISSSGETKTLVETADKMTHQYVYTAAITNNINSTLTTLVDDSISTQVERAEYGGYDLTARSPLVLLVDLIFESYIKLIIEE</sequence>
<dbReference type="PANTHER" id="PTHR30514:SF10">
    <property type="entry name" value="MURR_RPIR FAMILY TRANSCRIPTIONAL REGULATOR"/>
    <property type="match status" value="1"/>
</dbReference>
<dbReference type="InterPro" id="IPR001347">
    <property type="entry name" value="SIS_dom"/>
</dbReference>
<dbReference type="InterPro" id="IPR035472">
    <property type="entry name" value="RpiR-like_SIS"/>
</dbReference>
<dbReference type="GO" id="GO:0003677">
    <property type="term" value="F:DNA binding"/>
    <property type="evidence" value="ECO:0007669"/>
    <property type="project" value="UniProtKB-KW"/>
</dbReference>